<protein>
    <recommendedName>
        <fullName evidence="3">Dolichyl-diphosphooligosaccharide--protein glycosyltransferase subunit 4</fullName>
    </recommendedName>
</protein>
<organism evidence="10 11">
    <name type="scientific">Pyronema omphalodes (strain CBS 100304)</name>
    <name type="common">Pyronema confluens</name>
    <dbReference type="NCBI Taxonomy" id="1076935"/>
    <lineage>
        <taxon>Eukaryota</taxon>
        <taxon>Fungi</taxon>
        <taxon>Dikarya</taxon>
        <taxon>Ascomycota</taxon>
        <taxon>Pezizomycotina</taxon>
        <taxon>Pezizomycetes</taxon>
        <taxon>Pezizales</taxon>
        <taxon>Pyronemataceae</taxon>
        <taxon>Pyronema</taxon>
    </lineage>
</organism>
<keyword evidence="6" id="KW-0735">Signal-anchor</keyword>
<keyword evidence="7 9" id="KW-1133">Transmembrane helix</keyword>
<evidence type="ECO:0000313" key="10">
    <source>
        <dbReference type="EMBL" id="CCX12250.1"/>
    </source>
</evidence>
<dbReference type="EMBL" id="HF935685">
    <property type="protein sequence ID" value="CCX12250.1"/>
    <property type="molecule type" value="Genomic_DNA"/>
</dbReference>
<dbReference type="SUPFAM" id="SSF103464">
    <property type="entry name" value="Oligosaccharyltransferase subunit ost4p"/>
    <property type="match status" value="1"/>
</dbReference>
<reference evidence="10 11" key="1">
    <citation type="journal article" date="2013" name="PLoS Genet.">
        <title>The genome and development-dependent transcriptomes of Pyronema confluens: a window into fungal evolution.</title>
        <authorList>
            <person name="Traeger S."/>
            <person name="Altegoer F."/>
            <person name="Freitag M."/>
            <person name="Gabaldon T."/>
            <person name="Kempken F."/>
            <person name="Kumar A."/>
            <person name="Marcet-Houben M."/>
            <person name="Poggeler S."/>
            <person name="Stajich J.E."/>
            <person name="Nowrousian M."/>
        </authorList>
    </citation>
    <scope>NUCLEOTIDE SEQUENCE [LARGE SCALE GENOMIC DNA]</scope>
    <source>
        <strain evidence="11">CBS 100304</strain>
        <tissue evidence="10">Vegetative mycelium</tissue>
    </source>
</reference>
<evidence type="ECO:0000256" key="7">
    <source>
        <dbReference type="ARBA" id="ARBA00022989"/>
    </source>
</evidence>
<evidence type="ECO:0000256" key="4">
    <source>
        <dbReference type="ARBA" id="ARBA00022692"/>
    </source>
</evidence>
<evidence type="ECO:0000256" key="5">
    <source>
        <dbReference type="ARBA" id="ARBA00022824"/>
    </source>
</evidence>
<dbReference type="PANTHER" id="PTHR48164:SF1">
    <property type="entry name" value="DOLICHYL-DIPHOSPHOOLIGOSACCHARIDE--PROTEIN GLYCOSYLTRANSFERASE SUBUNIT 4"/>
    <property type="match status" value="1"/>
</dbReference>
<dbReference type="PANTHER" id="PTHR48164">
    <property type="entry name" value="DOLICHYL-DIPHOSPHOOLIGOSACCHARIDE--PROTEIN GLYCOSYLTRANSFERASE SUBUNIT 4"/>
    <property type="match status" value="1"/>
</dbReference>
<evidence type="ECO:0000256" key="2">
    <source>
        <dbReference type="ARBA" id="ARBA00007685"/>
    </source>
</evidence>
<name>U4L6Z5_PYROM</name>
<comment type="subcellular location">
    <subcellularLocation>
        <location evidence="1">Endoplasmic reticulum membrane</location>
        <topology evidence="1">Single-pass type III membrane protein</topology>
    </subcellularLocation>
</comment>
<keyword evidence="8 9" id="KW-0472">Membrane</keyword>
<dbReference type="GO" id="GO:0008250">
    <property type="term" value="C:oligosaccharyltransferase complex"/>
    <property type="evidence" value="ECO:0007669"/>
    <property type="project" value="TreeGrafter"/>
</dbReference>
<comment type="similarity">
    <text evidence="2">Belongs to the OST4 family.</text>
</comment>
<evidence type="ECO:0000313" key="11">
    <source>
        <dbReference type="Proteomes" id="UP000018144"/>
    </source>
</evidence>
<keyword evidence="5" id="KW-0256">Endoplasmic reticulum</keyword>
<keyword evidence="4 9" id="KW-0812">Transmembrane</keyword>
<dbReference type="GO" id="GO:0018279">
    <property type="term" value="P:protein N-linked glycosylation via asparagine"/>
    <property type="evidence" value="ECO:0007669"/>
    <property type="project" value="TreeGrafter"/>
</dbReference>
<dbReference type="AlphaFoldDB" id="U4L6Z5"/>
<dbReference type="InterPro" id="IPR018943">
    <property type="entry name" value="Oligosaccaryltransferase"/>
</dbReference>
<gene>
    <name evidence="10" type="ORF">PCON_11844</name>
</gene>
<evidence type="ECO:0000256" key="1">
    <source>
        <dbReference type="ARBA" id="ARBA00004643"/>
    </source>
</evidence>
<dbReference type="Proteomes" id="UP000018144">
    <property type="component" value="Unassembled WGS sequence"/>
</dbReference>
<feature type="transmembrane region" description="Helical" evidence="9">
    <location>
        <begin position="7"/>
        <end position="28"/>
    </location>
</feature>
<dbReference type="Pfam" id="PF10215">
    <property type="entry name" value="Ost4"/>
    <property type="match status" value="1"/>
</dbReference>
<dbReference type="InterPro" id="IPR051307">
    <property type="entry name" value="OST4"/>
</dbReference>
<dbReference type="OrthoDB" id="2124077at2759"/>
<sequence length="62" mass="6965">MVTDKELNFIACFLGSLMMFLIIVYHFLAVNGSDRVASSAAGERARQAVYDNIYGTTMTKRR</sequence>
<evidence type="ECO:0000256" key="8">
    <source>
        <dbReference type="ARBA" id="ARBA00023136"/>
    </source>
</evidence>
<keyword evidence="11" id="KW-1185">Reference proteome</keyword>
<proteinExistence type="inferred from homology"/>
<dbReference type="InterPro" id="IPR036330">
    <property type="entry name" value="Ost4p_sf"/>
</dbReference>
<evidence type="ECO:0000256" key="9">
    <source>
        <dbReference type="SAM" id="Phobius"/>
    </source>
</evidence>
<evidence type="ECO:0000256" key="6">
    <source>
        <dbReference type="ARBA" id="ARBA00022968"/>
    </source>
</evidence>
<evidence type="ECO:0000256" key="3">
    <source>
        <dbReference type="ARBA" id="ARBA00017662"/>
    </source>
</evidence>
<accession>U4L6Z5</accession>